<keyword evidence="4" id="KW-0808">Transferase</keyword>
<protein>
    <submittedName>
        <fullName evidence="4">Glutathione S-transferase</fullName>
    </submittedName>
</protein>
<comment type="similarity">
    <text evidence="1">Belongs to the GST superfamily.</text>
</comment>
<comment type="caution">
    <text evidence="4">The sequence shown here is derived from an EMBL/GenBank/DDBJ whole genome shotgun (WGS) entry which is preliminary data.</text>
</comment>
<dbReference type="Gene3D" id="3.40.30.10">
    <property type="entry name" value="Glutaredoxin"/>
    <property type="match status" value="1"/>
</dbReference>
<accession>A0A3L7AKC7</accession>
<dbReference type="InterPro" id="IPR036282">
    <property type="entry name" value="Glutathione-S-Trfase_C_sf"/>
</dbReference>
<dbReference type="Gene3D" id="1.20.1050.10">
    <property type="match status" value="1"/>
</dbReference>
<sequence>MKLYDSGRAPNPRRVRIFLAEKDISVELVPVDLGKLEQKSADFTRINPRQRVPALVLDDGTVITETMAICRYFEAEKPEPNLFGRTPVEQGVIEMWQRRVELELLYPIMFVLRHTNPGMAQMEVPQVPEWGEANRPKVMAYLEFLNLELAERAYIAGDRFTVADITALVALDFMRVIRVEVPETFSHLLRWKSVVSERPSAKA</sequence>
<evidence type="ECO:0000313" key="4">
    <source>
        <dbReference type="EMBL" id="RLP80038.1"/>
    </source>
</evidence>
<dbReference type="InterPro" id="IPR036249">
    <property type="entry name" value="Thioredoxin-like_sf"/>
</dbReference>
<dbReference type="CDD" id="cd03051">
    <property type="entry name" value="GST_N_GTT2_like"/>
    <property type="match status" value="1"/>
</dbReference>
<dbReference type="PANTHER" id="PTHR44051:SF8">
    <property type="entry name" value="GLUTATHIONE S-TRANSFERASE GSTA"/>
    <property type="match status" value="1"/>
</dbReference>
<proteinExistence type="inferred from homology"/>
<dbReference type="InterPro" id="IPR004045">
    <property type="entry name" value="Glutathione_S-Trfase_N"/>
</dbReference>
<dbReference type="InterPro" id="IPR034346">
    <property type="entry name" value="Gtt2-like_C"/>
</dbReference>
<evidence type="ECO:0000313" key="5">
    <source>
        <dbReference type="Proteomes" id="UP000269692"/>
    </source>
</evidence>
<name>A0A3L7AKC7_9HYPH</name>
<dbReference type="InterPro" id="IPR004046">
    <property type="entry name" value="GST_C"/>
</dbReference>
<dbReference type="GO" id="GO:0016740">
    <property type="term" value="F:transferase activity"/>
    <property type="evidence" value="ECO:0007669"/>
    <property type="project" value="UniProtKB-KW"/>
</dbReference>
<dbReference type="PROSITE" id="PS50404">
    <property type="entry name" value="GST_NTER"/>
    <property type="match status" value="1"/>
</dbReference>
<dbReference type="Pfam" id="PF02798">
    <property type="entry name" value="GST_N"/>
    <property type="match status" value="1"/>
</dbReference>
<evidence type="ECO:0000259" key="2">
    <source>
        <dbReference type="PROSITE" id="PS50404"/>
    </source>
</evidence>
<feature type="domain" description="GST C-terminal" evidence="3">
    <location>
        <begin position="86"/>
        <end position="203"/>
    </location>
</feature>
<reference evidence="4 5" key="1">
    <citation type="submission" date="2018-10" db="EMBL/GenBank/DDBJ databases">
        <title>Xanthobacter tagetidis genome sequencing and assembly.</title>
        <authorList>
            <person name="Maclea K.S."/>
            <person name="Goen A.E."/>
            <person name="Fatima S.A."/>
        </authorList>
    </citation>
    <scope>NUCLEOTIDE SEQUENCE [LARGE SCALE GENOMIC DNA]</scope>
    <source>
        <strain evidence="4 5">ATCC 700314</strain>
    </source>
</reference>
<keyword evidence="5" id="KW-1185">Reference proteome</keyword>
<dbReference type="AlphaFoldDB" id="A0A3L7AKC7"/>
<dbReference type="OrthoDB" id="5293590at2"/>
<dbReference type="RefSeq" id="WP_121622542.1">
    <property type="nucleotide sequence ID" value="NZ_JACIIW010000002.1"/>
</dbReference>
<dbReference type="InterPro" id="IPR034345">
    <property type="entry name" value="Gtt2-like_N"/>
</dbReference>
<dbReference type="SUPFAM" id="SSF52833">
    <property type="entry name" value="Thioredoxin-like"/>
    <property type="match status" value="1"/>
</dbReference>
<dbReference type="PROSITE" id="PS50405">
    <property type="entry name" value="GST_CTER"/>
    <property type="match status" value="1"/>
</dbReference>
<dbReference type="SFLD" id="SFLDG00358">
    <property type="entry name" value="Main_(cytGST)"/>
    <property type="match status" value="1"/>
</dbReference>
<dbReference type="CDD" id="cd03182">
    <property type="entry name" value="GST_C_GTT2_like"/>
    <property type="match status" value="1"/>
</dbReference>
<dbReference type="EMBL" id="RCTF01000004">
    <property type="protein sequence ID" value="RLP80038.1"/>
    <property type="molecule type" value="Genomic_DNA"/>
</dbReference>
<dbReference type="SUPFAM" id="SSF47616">
    <property type="entry name" value="GST C-terminal domain-like"/>
    <property type="match status" value="1"/>
</dbReference>
<organism evidence="4 5">
    <name type="scientific">Xanthobacter tagetidis</name>
    <dbReference type="NCBI Taxonomy" id="60216"/>
    <lineage>
        <taxon>Bacteria</taxon>
        <taxon>Pseudomonadati</taxon>
        <taxon>Pseudomonadota</taxon>
        <taxon>Alphaproteobacteria</taxon>
        <taxon>Hyphomicrobiales</taxon>
        <taxon>Xanthobacteraceae</taxon>
        <taxon>Xanthobacter</taxon>
    </lineage>
</organism>
<gene>
    <name evidence="4" type="ORF">D9R14_06680</name>
</gene>
<dbReference type="PANTHER" id="PTHR44051">
    <property type="entry name" value="GLUTATHIONE S-TRANSFERASE-RELATED"/>
    <property type="match status" value="1"/>
</dbReference>
<evidence type="ECO:0000256" key="1">
    <source>
        <dbReference type="RuleBase" id="RU003494"/>
    </source>
</evidence>
<feature type="domain" description="GST N-terminal" evidence="2">
    <location>
        <begin position="1"/>
        <end position="81"/>
    </location>
</feature>
<dbReference type="SFLD" id="SFLDS00019">
    <property type="entry name" value="Glutathione_Transferase_(cytos"/>
    <property type="match status" value="1"/>
</dbReference>
<dbReference type="Pfam" id="PF00043">
    <property type="entry name" value="GST_C"/>
    <property type="match status" value="1"/>
</dbReference>
<dbReference type="InterPro" id="IPR010987">
    <property type="entry name" value="Glutathione-S-Trfase_C-like"/>
</dbReference>
<dbReference type="InterPro" id="IPR040079">
    <property type="entry name" value="Glutathione_S-Trfase"/>
</dbReference>
<dbReference type="Proteomes" id="UP000269692">
    <property type="component" value="Unassembled WGS sequence"/>
</dbReference>
<evidence type="ECO:0000259" key="3">
    <source>
        <dbReference type="PROSITE" id="PS50405"/>
    </source>
</evidence>